<reference evidence="2" key="1">
    <citation type="journal article" date="2013" name="Environ. Microbiol.">
        <title>Microbiota from the distal guts of lean and obese adolescents exhibit partial functional redundancy besides clear differences in community structure.</title>
        <authorList>
            <person name="Ferrer M."/>
            <person name="Ruiz A."/>
            <person name="Lanza F."/>
            <person name="Haange S.B."/>
            <person name="Oberbach A."/>
            <person name="Till H."/>
            <person name="Bargiela R."/>
            <person name="Campoy C."/>
            <person name="Segura M.T."/>
            <person name="Richter M."/>
            <person name="von Bergen M."/>
            <person name="Seifert J."/>
            <person name="Suarez A."/>
        </authorList>
    </citation>
    <scope>NUCLEOTIDE SEQUENCE</scope>
</reference>
<evidence type="ECO:0000313" key="2">
    <source>
        <dbReference type="EMBL" id="EKC46203.1"/>
    </source>
</evidence>
<dbReference type="Pfam" id="PF13482">
    <property type="entry name" value="RNase_H_2"/>
    <property type="match status" value="1"/>
</dbReference>
<accession>K1RLB8</accession>
<comment type="caution">
    <text evidence="2">The sequence shown here is derived from an EMBL/GenBank/DDBJ whole genome shotgun (WGS) entry which is preliminary data.</text>
</comment>
<sequence length="68" mass="7659">MEHNIQQSLFFDIETTGLSADISAITVIGCCDMDGNITQWFNEDGLSQKQILTDFLAFIQPYNTLIDI</sequence>
<protein>
    <recommendedName>
        <fullName evidence="1">YprB ribonuclease H-like domain-containing protein</fullName>
    </recommendedName>
</protein>
<dbReference type="SUPFAM" id="SSF53098">
    <property type="entry name" value="Ribonuclease H-like"/>
    <property type="match status" value="1"/>
</dbReference>
<dbReference type="InterPro" id="IPR012337">
    <property type="entry name" value="RNaseH-like_sf"/>
</dbReference>
<dbReference type="GO" id="GO:0003676">
    <property type="term" value="F:nucleic acid binding"/>
    <property type="evidence" value="ECO:0007669"/>
    <property type="project" value="InterPro"/>
</dbReference>
<proteinExistence type="predicted"/>
<gene>
    <name evidence="2" type="ORF">LEA_19950</name>
</gene>
<dbReference type="InterPro" id="IPR038720">
    <property type="entry name" value="YprB_RNase_H-like_dom"/>
</dbReference>
<feature type="domain" description="YprB ribonuclease H-like" evidence="1">
    <location>
        <begin position="9"/>
        <end position="66"/>
    </location>
</feature>
<evidence type="ECO:0000259" key="1">
    <source>
        <dbReference type="Pfam" id="PF13482"/>
    </source>
</evidence>
<dbReference type="AlphaFoldDB" id="K1RLB8"/>
<dbReference type="InterPro" id="IPR036397">
    <property type="entry name" value="RNaseH_sf"/>
</dbReference>
<dbReference type="EMBL" id="AJWY01013706">
    <property type="protein sequence ID" value="EKC46203.1"/>
    <property type="molecule type" value="Genomic_DNA"/>
</dbReference>
<dbReference type="Gene3D" id="3.30.420.10">
    <property type="entry name" value="Ribonuclease H-like superfamily/Ribonuclease H"/>
    <property type="match status" value="1"/>
</dbReference>
<organism evidence="2">
    <name type="scientific">human gut metagenome</name>
    <dbReference type="NCBI Taxonomy" id="408170"/>
    <lineage>
        <taxon>unclassified sequences</taxon>
        <taxon>metagenomes</taxon>
        <taxon>organismal metagenomes</taxon>
    </lineage>
</organism>
<name>K1RLB8_9ZZZZ</name>